<evidence type="ECO:0000313" key="3">
    <source>
        <dbReference type="Proteomes" id="UP000181998"/>
    </source>
</evidence>
<dbReference type="EMBL" id="FOFX01000018">
    <property type="protein sequence ID" value="SEQ07002.1"/>
    <property type="molecule type" value="Genomic_DNA"/>
</dbReference>
<keyword evidence="1" id="KW-0812">Transmembrane</keyword>
<name>A0A1H9D0H5_9PROT</name>
<dbReference type="AlphaFoldDB" id="A0A1H9D0H5"/>
<reference evidence="2 3" key="1">
    <citation type="submission" date="2016-10" db="EMBL/GenBank/DDBJ databases">
        <authorList>
            <person name="de Groot N.N."/>
        </authorList>
    </citation>
    <scope>NUCLEOTIDE SEQUENCE [LARGE SCALE GENOMIC DNA]</scope>
    <source>
        <strain evidence="2 3">Nm9</strain>
    </source>
</reference>
<organism evidence="2 3">
    <name type="scientific">Nitrosomonas ureae</name>
    <dbReference type="NCBI Taxonomy" id="44577"/>
    <lineage>
        <taxon>Bacteria</taxon>
        <taxon>Pseudomonadati</taxon>
        <taxon>Pseudomonadota</taxon>
        <taxon>Betaproteobacteria</taxon>
        <taxon>Nitrosomonadales</taxon>
        <taxon>Nitrosomonadaceae</taxon>
        <taxon>Nitrosomonas</taxon>
    </lineage>
</organism>
<protein>
    <submittedName>
        <fullName evidence="2">Uncharacterized protein</fullName>
    </submittedName>
</protein>
<proteinExistence type="predicted"/>
<evidence type="ECO:0000313" key="2">
    <source>
        <dbReference type="EMBL" id="SEQ07002.1"/>
    </source>
</evidence>
<dbReference type="Proteomes" id="UP000181998">
    <property type="component" value="Unassembled WGS sequence"/>
</dbReference>
<accession>A0A1H9D0H5</accession>
<keyword evidence="1" id="KW-0472">Membrane</keyword>
<feature type="transmembrane region" description="Helical" evidence="1">
    <location>
        <begin position="622"/>
        <end position="637"/>
    </location>
</feature>
<dbReference type="RefSeq" id="WP_074720718.1">
    <property type="nucleotide sequence ID" value="NZ_FOFX01000018.1"/>
</dbReference>
<evidence type="ECO:0000256" key="1">
    <source>
        <dbReference type="SAM" id="Phobius"/>
    </source>
</evidence>
<sequence length="638" mass="69495">MSTYCIPQVVGIPGRESTKLDWWTSSTTPLVNYPEDPNWLGCFRLGESGGTSAHVDFRALSGQDGSNRYLYLSWKVLVQPNPPVINQDGLNLLIGDGTNHIAVKVRLATIAPTINGGQAIAYAIETYNYTVTGGLSAPHSPSAAWATDTGRTWIDYSSPISTLVPPQVIPWAIQLRIPLGVNLAPAGSPVVTLPINASFKLWWQLNVTVNGNMVPYPWPGTAFTTSQINIIPNGLTPHEVALPGVPGCATGITLARSQIGIQDVANGVARNEIKLDLTNNPPDVSLPNHQNSFYARPDVSSLSATQISSLRADFRLANWGTQFTVPTPNSWKIVPGGEDVHYQNPIAPFSNAEFRFTWPKPPLNSFTIDFINGVKLFISTGGTAGQDPHQCMLVEMKSDDGSVIFTKSSEFHNLRAVNASIVREMAEVSVIGNPPIGSGPRDVYLYLQTMGMPQVVDAGYRERMADWLRGSLTSVVEATTGNGGTTMIEDIFDYAPTYQVHAYYDTGMRMQLEDGSSIKILRPQTSFGYVVSHKGSLVGWESRLYGAEKLTDNFYVVRVPNNSSVKVETAIQARESADEKPLPDDGLKGCKALVAKLETQGFLGKLVAFLVRPLCNLFGDKWWILILGFLVVIALLLL</sequence>
<keyword evidence="1" id="KW-1133">Transmembrane helix</keyword>
<gene>
    <name evidence="2" type="ORF">SAMN05421510_101828</name>
</gene>